<gene>
    <name evidence="1" type="ORF">SAMN05421784_11750</name>
</gene>
<evidence type="ECO:0000313" key="2">
    <source>
        <dbReference type="Proteomes" id="UP000242496"/>
    </source>
</evidence>
<sequence length="36" mass="4418">MTESDSTIFRVKGKKHLLYFLHEIDNGYHYLLFMRN</sequence>
<dbReference type="STRING" id="351659.SAMN05421784_11750"/>
<name>A0A1I7I0Y2_9GAMM</name>
<proteinExistence type="predicted"/>
<keyword evidence="2" id="KW-1185">Reference proteome</keyword>
<reference evidence="2" key="1">
    <citation type="submission" date="2016-10" db="EMBL/GenBank/DDBJ databases">
        <authorList>
            <person name="Varghese N."/>
            <person name="Submissions S."/>
        </authorList>
    </citation>
    <scope>NUCLEOTIDE SEQUENCE [LARGE SCALE GENOMIC DNA]</scope>
    <source>
        <strain evidence="2">DSM 18168</strain>
    </source>
</reference>
<dbReference type="AlphaFoldDB" id="A0A1I7I0Y2"/>
<accession>A0A1I7I0Y2</accession>
<dbReference type="EMBL" id="FPBJ01000017">
    <property type="protein sequence ID" value="SFU66567.1"/>
    <property type="molecule type" value="Genomic_DNA"/>
</dbReference>
<evidence type="ECO:0000313" key="1">
    <source>
        <dbReference type="EMBL" id="SFU66567.1"/>
    </source>
</evidence>
<dbReference type="Proteomes" id="UP000242496">
    <property type="component" value="Unassembled WGS sequence"/>
</dbReference>
<protein>
    <submittedName>
        <fullName evidence="1">Uncharacterized protein</fullName>
    </submittedName>
</protein>
<organism evidence="1 2">
    <name type="scientific">Xenorhabdus koppenhoeferi</name>
    <dbReference type="NCBI Taxonomy" id="351659"/>
    <lineage>
        <taxon>Bacteria</taxon>
        <taxon>Pseudomonadati</taxon>
        <taxon>Pseudomonadota</taxon>
        <taxon>Gammaproteobacteria</taxon>
        <taxon>Enterobacterales</taxon>
        <taxon>Morganellaceae</taxon>
        <taxon>Xenorhabdus</taxon>
    </lineage>
</organism>